<dbReference type="AlphaFoldDB" id="A0A9W8YAA4"/>
<proteinExistence type="predicted"/>
<reference evidence="1" key="1">
    <citation type="submission" date="2022-10" db="EMBL/GenBank/DDBJ databases">
        <title>Tapping the CABI collections for fungal endophytes: first genome assemblies for Collariella, Neodidymelliopsis, Ascochyta clinopodiicola, Didymella pomorum, Didymosphaeria variabile, Neocosmospora piperis and Neocucurbitaria cava.</title>
        <authorList>
            <person name="Hill R."/>
        </authorList>
    </citation>
    <scope>NUCLEOTIDE SEQUENCE</scope>
    <source>
        <strain evidence="1">IMI 356814</strain>
    </source>
</reference>
<gene>
    <name evidence="1" type="ORF">N0V83_005727</name>
</gene>
<dbReference type="PANTHER" id="PTHR24148:SF82">
    <property type="entry name" value="HETEROKARYON INCOMPATIBILITY DOMAIN-CONTAINING PROTEIN"/>
    <property type="match status" value="1"/>
</dbReference>
<dbReference type="InterPro" id="IPR052895">
    <property type="entry name" value="HetReg/Transcr_Mod"/>
</dbReference>
<accession>A0A9W8YAA4</accession>
<sequence>MVYIGRFRIPWSGFEAGARFFNDLFSEHPSVRLTIQDRDLVAKCFRQFAKIEGFSRLREYGPKTSLEARMYNSMLQKATDPRDHIYGILAISDIEQELLAPDYSLSVQQVFTKTTAALLAFYSPTFYCIYPLRCGLKDVPKRMAKTPDLPSWVPDLAACATSGMYETQESTYWAPTLLLQIPDIAPILRPFVERLEHPCIAKFSEDFKTMFAIGNALGTITWASVSDLFVGPGAARRLHNSYHTSVKKQGFTPALFLQVIHDYRRIFLQPSDKQYFIDFLESDSVPDDFDPDYTAIMENILGSASARTLFVTDNGKFGRSYNSGQDGIRAGDVLVGLFGNNFPFILRPIGSEKYEMINVAYVLDHQWGELHPAIDNSEYDSWSDLEKFGFREYEIL</sequence>
<dbReference type="EMBL" id="JAPEUY010000009">
    <property type="protein sequence ID" value="KAJ4369963.1"/>
    <property type="molecule type" value="Genomic_DNA"/>
</dbReference>
<evidence type="ECO:0000313" key="1">
    <source>
        <dbReference type="EMBL" id="KAJ4369963.1"/>
    </source>
</evidence>
<protein>
    <submittedName>
        <fullName evidence="1">Uncharacterized protein</fullName>
    </submittedName>
</protein>
<dbReference type="PANTHER" id="PTHR24148">
    <property type="entry name" value="ANKYRIN REPEAT DOMAIN-CONTAINING PROTEIN 39 HOMOLOG-RELATED"/>
    <property type="match status" value="1"/>
</dbReference>
<dbReference type="OrthoDB" id="2157530at2759"/>
<dbReference type="Proteomes" id="UP001140560">
    <property type="component" value="Unassembled WGS sequence"/>
</dbReference>
<evidence type="ECO:0000313" key="2">
    <source>
        <dbReference type="Proteomes" id="UP001140560"/>
    </source>
</evidence>
<comment type="caution">
    <text evidence="1">The sequence shown here is derived from an EMBL/GenBank/DDBJ whole genome shotgun (WGS) entry which is preliminary data.</text>
</comment>
<name>A0A9W8YAA4_9PLEO</name>
<organism evidence="1 2">
    <name type="scientific">Neocucurbitaria cava</name>
    <dbReference type="NCBI Taxonomy" id="798079"/>
    <lineage>
        <taxon>Eukaryota</taxon>
        <taxon>Fungi</taxon>
        <taxon>Dikarya</taxon>
        <taxon>Ascomycota</taxon>
        <taxon>Pezizomycotina</taxon>
        <taxon>Dothideomycetes</taxon>
        <taxon>Pleosporomycetidae</taxon>
        <taxon>Pleosporales</taxon>
        <taxon>Pleosporineae</taxon>
        <taxon>Cucurbitariaceae</taxon>
        <taxon>Neocucurbitaria</taxon>
    </lineage>
</organism>
<keyword evidence="2" id="KW-1185">Reference proteome</keyword>